<dbReference type="AlphaFoldDB" id="A0AAD3DD01"/>
<evidence type="ECO:0000256" key="1">
    <source>
        <dbReference type="SAM" id="MobiDB-lite"/>
    </source>
</evidence>
<reference evidence="2 3" key="1">
    <citation type="journal article" date="2021" name="Sci. Rep.">
        <title>The genome of the diatom Chaetoceros tenuissimus carries an ancient integrated fragment of an extant virus.</title>
        <authorList>
            <person name="Hongo Y."/>
            <person name="Kimura K."/>
            <person name="Takaki Y."/>
            <person name="Yoshida Y."/>
            <person name="Baba S."/>
            <person name="Kobayashi G."/>
            <person name="Nagasaki K."/>
            <person name="Hano T."/>
            <person name="Tomaru Y."/>
        </authorList>
    </citation>
    <scope>NUCLEOTIDE SEQUENCE [LARGE SCALE GENOMIC DNA]</scope>
    <source>
        <strain evidence="2 3">NIES-3715</strain>
    </source>
</reference>
<protein>
    <recommendedName>
        <fullName evidence="4">Reverse transcriptase domain-containing protein</fullName>
    </recommendedName>
</protein>
<feature type="region of interest" description="Disordered" evidence="1">
    <location>
        <begin position="56"/>
        <end position="89"/>
    </location>
</feature>
<organism evidence="2 3">
    <name type="scientific">Chaetoceros tenuissimus</name>
    <dbReference type="NCBI Taxonomy" id="426638"/>
    <lineage>
        <taxon>Eukaryota</taxon>
        <taxon>Sar</taxon>
        <taxon>Stramenopiles</taxon>
        <taxon>Ochrophyta</taxon>
        <taxon>Bacillariophyta</taxon>
        <taxon>Coscinodiscophyceae</taxon>
        <taxon>Chaetocerotophycidae</taxon>
        <taxon>Chaetocerotales</taxon>
        <taxon>Chaetocerotaceae</taxon>
        <taxon>Chaetoceros</taxon>
    </lineage>
</organism>
<evidence type="ECO:0000313" key="2">
    <source>
        <dbReference type="EMBL" id="GFH62128.1"/>
    </source>
</evidence>
<evidence type="ECO:0008006" key="4">
    <source>
        <dbReference type="Google" id="ProtNLM"/>
    </source>
</evidence>
<comment type="caution">
    <text evidence="2">The sequence shown here is derived from an EMBL/GenBank/DDBJ whole genome shotgun (WGS) entry which is preliminary data.</text>
</comment>
<gene>
    <name evidence="2" type="ORF">CTEN210_18604</name>
</gene>
<proteinExistence type="predicted"/>
<keyword evidence="3" id="KW-1185">Reference proteome</keyword>
<dbReference type="InterPro" id="IPR043502">
    <property type="entry name" value="DNA/RNA_pol_sf"/>
</dbReference>
<dbReference type="SUPFAM" id="SSF56672">
    <property type="entry name" value="DNA/RNA polymerases"/>
    <property type="match status" value="1"/>
</dbReference>
<name>A0AAD3DD01_9STRA</name>
<evidence type="ECO:0000313" key="3">
    <source>
        <dbReference type="Proteomes" id="UP001054902"/>
    </source>
</evidence>
<sequence length="714" mass="80695">MEHKANILWIIHMQGREWATGNAKTLEIFTHMTETLKWKKGLVQYTDVPKNLYTTPSDKKKKLDEQDEEVISQPYPGSPTKAQKKGQSKTCDSRLEVINKAVTKALAAAPDGKTWVPITAICQMCNYWPTENGNAKSATCAVYMLLGACDNKKCKRHHVDMPKDRVQTALDKYRPFLEDPAAVWKFVNKPAIIPLDWKEPEFGKKHDLLDPYPTSNSKRQKTVVVIEEEEQKERPPLSTFAAQLATTSEEVDAVIHDALASEESLAAEVDSLQEDIGKNERIGLMWPRGHSLEHEAAKLLEEYSIHGCPVDCGDNWSRLQIEAALLRGSHPSAKVKEAIIEMRKEAADKEAGGYAKVVRYGDIKDDIPPQLKISHVAAIPHKSWLFHFILDLSFELIIDGQKFPSVNKNTQKLAKQESMSQLGEVIKRILHTMAHARKQDPFQLFHFAKLDIKDGFWRLAVSDAAAWNFFYVLPSVTKVHSIDDIEIVVPNALQMGWCKSPPFFCSASETGRDTIKKLLAMEQIEPHAFEHLMFTDNFVFGDRRADCIRLIEVGEDPIAQRKLKAGEGHWAHTKEVLGWMIDGEFYTITLPPEKLAKLVHDIRNMEQRKAIPFKQFQKMAGRLQHAALGLVGGTTLMSPIWQAMQGEPDYINVKEAVKIAFRDWRWMIKNLLKNPTDISLLIIDDPDYIGYLDACKLGAGGVLLPGKKDFPPVV</sequence>
<dbReference type="Proteomes" id="UP001054902">
    <property type="component" value="Unassembled WGS sequence"/>
</dbReference>
<dbReference type="EMBL" id="BLLK01000078">
    <property type="protein sequence ID" value="GFH62128.1"/>
    <property type="molecule type" value="Genomic_DNA"/>
</dbReference>
<accession>A0AAD3DD01</accession>